<gene>
    <name evidence="1" type="ORF">L6452_35355</name>
</gene>
<reference evidence="2" key="1">
    <citation type="journal article" date="2022" name="Mol. Ecol. Resour.">
        <title>The genomes of chicory, endive, great burdock and yacon provide insights into Asteraceae palaeo-polyploidization history and plant inulin production.</title>
        <authorList>
            <person name="Fan W."/>
            <person name="Wang S."/>
            <person name="Wang H."/>
            <person name="Wang A."/>
            <person name="Jiang F."/>
            <person name="Liu H."/>
            <person name="Zhao H."/>
            <person name="Xu D."/>
            <person name="Zhang Y."/>
        </authorList>
    </citation>
    <scope>NUCLEOTIDE SEQUENCE [LARGE SCALE GENOMIC DNA]</scope>
    <source>
        <strain evidence="2">cv. Niubang</strain>
    </source>
</reference>
<organism evidence="1 2">
    <name type="scientific">Arctium lappa</name>
    <name type="common">Greater burdock</name>
    <name type="synonym">Lappa major</name>
    <dbReference type="NCBI Taxonomy" id="4217"/>
    <lineage>
        <taxon>Eukaryota</taxon>
        <taxon>Viridiplantae</taxon>
        <taxon>Streptophyta</taxon>
        <taxon>Embryophyta</taxon>
        <taxon>Tracheophyta</taxon>
        <taxon>Spermatophyta</taxon>
        <taxon>Magnoliopsida</taxon>
        <taxon>eudicotyledons</taxon>
        <taxon>Gunneridae</taxon>
        <taxon>Pentapetalae</taxon>
        <taxon>asterids</taxon>
        <taxon>campanulids</taxon>
        <taxon>Asterales</taxon>
        <taxon>Asteraceae</taxon>
        <taxon>Carduoideae</taxon>
        <taxon>Cardueae</taxon>
        <taxon>Arctiinae</taxon>
        <taxon>Arctium</taxon>
    </lineage>
</organism>
<evidence type="ECO:0000313" key="2">
    <source>
        <dbReference type="Proteomes" id="UP001055879"/>
    </source>
</evidence>
<proteinExistence type="predicted"/>
<name>A0ACB8Y6Q9_ARCLA</name>
<sequence>MDFPIWVLFFFSILIGDVLPATAQNDFWGKYCGLTGNYTKGSPYQQDLDDVLYSFTGTNNGFGFYDSTSGQANAAALCRGDIGPDACRRCVDDATRQLRKVCPNQLEAIGWYDLCFLRYSNREIEKEIDVSVSGRRRDNVSDSSYDQWNQTVANLLGRLRREVASGDQLRKYASGNITAPGLSTIYGFMQCTPGLSSTECDGCLVGIIRDIRRFDRSLGLGFHRLSCSIRYETYSFFNSTWYPAPPPSGERYDAPPPSGEWLPAPPSSGKCGYMAPEYAMEGLFSTKSDVYGFGVLLLEIVSGQRNNQFRYEDQPESLLSTAYKLWKDNEGEQLIDDRLTLNVPIGEALRWINIALLCVQEDPQDRPTMSTVVFMLEGDQWSANLPMPSEPQLSFARFVAEFEQTTTSGDSNTRPLMDRSRSLTSSC</sequence>
<reference evidence="1 2" key="2">
    <citation type="journal article" date="2022" name="Mol. Ecol. Resour.">
        <title>The genomes of chicory, endive, great burdock and yacon provide insights into Asteraceae paleo-polyploidization history and plant inulin production.</title>
        <authorList>
            <person name="Fan W."/>
            <person name="Wang S."/>
            <person name="Wang H."/>
            <person name="Wang A."/>
            <person name="Jiang F."/>
            <person name="Liu H."/>
            <person name="Zhao H."/>
            <person name="Xu D."/>
            <person name="Zhang Y."/>
        </authorList>
    </citation>
    <scope>NUCLEOTIDE SEQUENCE [LARGE SCALE GENOMIC DNA]</scope>
    <source>
        <strain evidence="2">cv. Niubang</strain>
    </source>
</reference>
<protein>
    <submittedName>
        <fullName evidence="1">Uncharacterized protein</fullName>
    </submittedName>
</protein>
<evidence type="ECO:0000313" key="1">
    <source>
        <dbReference type="EMBL" id="KAI3680582.1"/>
    </source>
</evidence>
<comment type="caution">
    <text evidence="1">The sequence shown here is derived from an EMBL/GenBank/DDBJ whole genome shotgun (WGS) entry which is preliminary data.</text>
</comment>
<accession>A0ACB8Y6Q9</accession>
<dbReference type="Proteomes" id="UP001055879">
    <property type="component" value="Linkage Group LG13"/>
</dbReference>
<keyword evidence="2" id="KW-1185">Reference proteome</keyword>
<dbReference type="EMBL" id="CM042059">
    <property type="protein sequence ID" value="KAI3680582.1"/>
    <property type="molecule type" value="Genomic_DNA"/>
</dbReference>